<name>A0A430JAZ2_9BACL</name>
<gene>
    <name evidence="1" type="ORF">EJQ19_18525</name>
</gene>
<dbReference type="AlphaFoldDB" id="A0A430JAZ2"/>
<sequence length="179" mass="20187">MSYLIFIGGIHGVGKTTICNELVNACQIPVYSASRIISALKNKDLPADKLIPDIDLNQALLIEGLKEVKTRESAFILDGHFCLINEKRTISKISEAVFQKLEPIACIVITDNVNNISKRLKMRDNIDYDASFIRRFQDEEIHHAIFLANKLNIPHYIFNQSLNSATQLLNFIEGLGVMK</sequence>
<dbReference type="OrthoDB" id="1850524at2"/>
<comment type="caution">
    <text evidence="1">The sequence shown here is derived from an EMBL/GenBank/DDBJ whole genome shotgun (WGS) entry which is preliminary data.</text>
</comment>
<dbReference type="Proteomes" id="UP000276128">
    <property type="component" value="Unassembled WGS sequence"/>
</dbReference>
<dbReference type="InterPro" id="IPR027417">
    <property type="entry name" value="P-loop_NTPase"/>
</dbReference>
<organism evidence="1 2">
    <name type="scientific">Paenibacillus whitsoniae</name>
    <dbReference type="NCBI Taxonomy" id="2496558"/>
    <lineage>
        <taxon>Bacteria</taxon>
        <taxon>Bacillati</taxon>
        <taxon>Bacillota</taxon>
        <taxon>Bacilli</taxon>
        <taxon>Bacillales</taxon>
        <taxon>Paenibacillaceae</taxon>
        <taxon>Paenibacillus</taxon>
    </lineage>
</organism>
<evidence type="ECO:0000313" key="2">
    <source>
        <dbReference type="Proteomes" id="UP000276128"/>
    </source>
</evidence>
<protein>
    <submittedName>
        <fullName evidence="1">AAA family ATPase</fullName>
    </submittedName>
</protein>
<dbReference type="Pfam" id="PF13207">
    <property type="entry name" value="AAA_17"/>
    <property type="match status" value="1"/>
</dbReference>
<proteinExistence type="predicted"/>
<dbReference type="SUPFAM" id="SSF52540">
    <property type="entry name" value="P-loop containing nucleoside triphosphate hydrolases"/>
    <property type="match status" value="1"/>
</dbReference>
<dbReference type="EMBL" id="RXHU01000055">
    <property type="protein sequence ID" value="RTE08234.1"/>
    <property type="molecule type" value="Genomic_DNA"/>
</dbReference>
<evidence type="ECO:0000313" key="1">
    <source>
        <dbReference type="EMBL" id="RTE08234.1"/>
    </source>
</evidence>
<accession>A0A430JAZ2</accession>
<reference evidence="1 2" key="1">
    <citation type="submission" date="2018-12" db="EMBL/GenBank/DDBJ databases">
        <title>Bacillus ochoae sp. nov., Paenibacillus whitsoniae sp. nov., Paenibacillus spiritus sp. nov. Isolated from the Mars Exploration Rover during spacecraft assembly.</title>
        <authorList>
            <person name="Seuylemezian A."/>
            <person name="Vaishampayan P."/>
        </authorList>
    </citation>
    <scope>NUCLEOTIDE SEQUENCE [LARGE SCALE GENOMIC DNA]</scope>
    <source>
        <strain evidence="1 2">MER 54</strain>
    </source>
</reference>
<keyword evidence="2" id="KW-1185">Reference proteome</keyword>
<dbReference type="RefSeq" id="WP_126142730.1">
    <property type="nucleotide sequence ID" value="NZ_RXHU01000055.1"/>
</dbReference>
<dbReference type="Gene3D" id="3.40.50.300">
    <property type="entry name" value="P-loop containing nucleotide triphosphate hydrolases"/>
    <property type="match status" value="1"/>
</dbReference>